<keyword evidence="8" id="KW-1185">Reference proteome</keyword>
<proteinExistence type="inferred from homology"/>
<dbReference type="SUPFAM" id="SSF88659">
    <property type="entry name" value="Sigma3 and sigma4 domains of RNA polymerase sigma factors"/>
    <property type="match status" value="1"/>
</dbReference>
<dbReference type="SUPFAM" id="SSF88946">
    <property type="entry name" value="Sigma2 domain of RNA polymerase sigma factors"/>
    <property type="match status" value="1"/>
</dbReference>
<feature type="domain" description="RNA polymerase sigma-70 region 2" evidence="5">
    <location>
        <begin position="19"/>
        <end position="87"/>
    </location>
</feature>
<comment type="caution">
    <text evidence="7">The sequence shown here is derived from an EMBL/GenBank/DDBJ whole genome shotgun (WGS) entry which is preliminary data.</text>
</comment>
<dbReference type="RefSeq" id="WP_255229153.1">
    <property type="nucleotide sequence ID" value="NZ_JAJEKE010000025.1"/>
</dbReference>
<keyword evidence="4" id="KW-0804">Transcription</keyword>
<dbReference type="InterPro" id="IPR013249">
    <property type="entry name" value="RNA_pol_sigma70_r4_t2"/>
</dbReference>
<dbReference type="EMBL" id="JAJEKE010000025">
    <property type="protein sequence ID" value="MCQ1531586.1"/>
    <property type="molecule type" value="Genomic_DNA"/>
</dbReference>
<dbReference type="Proteomes" id="UP001651880">
    <property type="component" value="Unassembled WGS sequence"/>
</dbReference>
<dbReference type="Gene3D" id="1.10.1740.10">
    <property type="match status" value="1"/>
</dbReference>
<feature type="domain" description="RNA polymerase sigma factor 70 region 4 type 2" evidence="6">
    <location>
        <begin position="123"/>
        <end position="169"/>
    </location>
</feature>
<dbReference type="NCBIfam" id="TIGR02937">
    <property type="entry name" value="sigma70-ECF"/>
    <property type="match status" value="1"/>
</dbReference>
<keyword evidence="3" id="KW-0731">Sigma factor</keyword>
<evidence type="ECO:0000256" key="4">
    <source>
        <dbReference type="ARBA" id="ARBA00023163"/>
    </source>
</evidence>
<dbReference type="CDD" id="cd06171">
    <property type="entry name" value="Sigma70_r4"/>
    <property type="match status" value="1"/>
</dbReference>
<sequence length="194" mass="22552">MLFLAAIEDEQDRSKVEALYARYSKDMFKVAYRVLKDYQSAQDAVQAAFINIINNLEKISEIDCNRTRAFVVIIVRNISINLYRKGKKICNMELEALDEILPDDGKAVEEIVIDSEMLNLIASKIKELYPPHSDIISLKYFYQYTNEEIAALLNITEENVRTRLHRARQSFFKLLSQDGELCEDERLFRAKSKS</sequence>
<evidence type="ECO:0000259" key="5">
    <source>
        <dbReference type="Pfam" id="PF04542"/>
    </source>
</evidence>
<gene>
    <name evidence="7" type="ORF">LJD61_18895</name>
</gene>
<dbReference type="InterPro" id="IPR007627">
    <property type="entry name" value="RNA_pol_sigma70_r2"/>
</dbReference>
<dbReference type="InterPro" id="IPR014284">
    <property type="entry name" value="RNA_pol_sigma-70_dom"/>
</dbReference>
<reference evidence="7 8" key="1">
    <citation type="submission" date="2021-10" db="EMBL/GenBank/DDBJ databases">
        <title>Lutispora strain m25 sp. nov., a thermophilic, non-spore-forming bacterium isolated from a lab-scale methanogenic bioreactor digesting anaerobic sludge.</title>
        <authorList>
            <person name="El Houari A."/>
            <person name="Mcdonald J."/>
        </authorList>
    </citation>
    <scope>NUCLEOTIDE SEQUENCE [LARGE SCALE GENOMIC DNA]</scope>
    <source>
        <strain evidence="8">m25</strain>
    </source>
</reference>
<dbReference type="InterPro" id="IPR036388">
    <property type="entry name" value="WH-like_DNA-bd_sf"/>
</dbReference>
<dbReference type="InterPro" id="IPR039425">
    <property type="entry name" value="RNA_pol_sigma-70-like"/>
</dbReference>
<evidence type="ECO:0000313" key="8">
    <source>
        <dbReference type="Proteomes" id="UP001651880"/>
    </source>
</evidence>
<dbReference type="Pfam" id="PF04542">
    <property type="entry name" value="Sigma70_r2"/>
    <property type="match status" value="1"/>
</dbReference>
<keyword evidence="2" id="KW-0805">Transcription regulation</keyword>
<name>A0ABT1NNS6_9FIRM</name>
<organism evidence="7 8">
    <name type="scientific">Lutispora saccharofermentans</name>
    <dbReference type="NCBI Taxonomy" id="3024236"/>
    <lineage>
        <taxon>Bacteria</taxon>
        <taxon>Bacillati</taxon>
        <taxon>Bacillota</taxon>
        <taxon>Clostridia</taxon>
        <taxon>Lutisporales</taxon>
        <taxon>Lutisporaceae</taxon>
        <taxon>Lutispora</taxon>
    </lineage>
</organism>
<evidence type="ECO:0000256" key="1">
    <source>
        <dbReference type="ARBA" id="ARBA00010641"/>
    </source>
</evidence>
<dbReference type="PANTHER" id="PTHR43133:SF60">
    <property type="entry name" value="RNA POLYMERASE SIGMA FACTOR SIGV"/>
    <property type="match status" value="1"/>
</dbReference>
<evidence type="ECO:0000256" key="2">
    <source>
        <dbReference type="ARBA" id="ARBA00023015"/>
    </source>
</evidence>
<comment type="similarity">
    <text evidence="1">Belongs to the sigma-70 factor family. ECF subfamily.</text>
</comment>
<dbReference type="InterPro" id="IPR013325">
    <property type="entry name" value="RNA_pol_sigma_r2"/>
</dbReference>
<dbReference type="PANTHER" id="PTHR43133">
    <property type="entry name" value="RNA POLYMERASE ECF-TYPE SIGMA FACTO"/>
    <property type="match status" value="1"/>
</dbReference>
<evidence type="ECO:0000256" key="3">
    <source>
        <dbReference type="ARBA" id="ARBA00023082"/>
    </source>
</evidence>
<dbReference type="Gene3D" id="1.10.10.10">
    <property type="entry name" value="Winged helix-like DNA-binding domain superfamily/Winged helix DNA-binding domain"/>
    <property type="match status" value="1"/>
</dbReference>
<evidence type="ECO:0000259" key="6">
    <source>
        <dbReference type="Pfam" id="PF08281"/>
    </source>
</evidence>
<accession>A0ABT1NNS6</accession>
<dbReference type="InterPro" id="IPR013324">
    <property type="entry name" value="RNA_pol_sigma_r3/r4-like"/>
</dbReference>
<dbReference type="Pfam" id="PF08281">
    <property type="entry name" value="Sigma70_r4_2"/>
    <property type="match status" value="1"/>
</dbReference>
<evidence type="ECO:0000313" key="7">
    <source>
        <dbReference type="EMBL" id="MCQ1531586.1"/>
    </source>
</evidence>
<protein>
    <submittedName>
        <fullName evidence="7">RNA polymerase sigma factor</fullName>
    </submittedName>
</protein>